<evidence type="ECO:0000313" key="6">
    <source>
        <dbReference type="Proteomes" id="UP000323142"/>
    </source>
</evidence>
<evidence type="ECO:0000256" key="2">
    <source>
        <dbReference type="PROSITE-ProRule" id="PRU00285"/>
    </source>
</evidence>
<evidence type="ECO:0000256" key="3">
    <source>
        <dbReference type="RuleBase" id="RU003616"/>
    </source>
</evidence>
<dbReference type="PANTHER" id="PTHR47062">
    <property type="match status" value="1"/>
</dbReference>
<organism evidence="5 6">
    <name type="scientific">Salinarimonas soli</name>
    <dbReference type="NCBI Taxonomy" id="1638099"/>
    <lineage>
        <taxon>Bacteria</taxon>
        <taxon>Pseudomonadati</taxon>
        <taxon>Pseudomonadota</taxon>
        <taxon>Alphaproteobacteria</taxon>
        <taxon>Hyphomicrobiales</taxon>
        <taxon>Salinarimonadaceae</taxon>
        <taxon>Salinarimonas</taxon>
    </lineage>
</organism>
<dbReference type="Proteomes" id="UP000323142">
    <property type="component" value="Unassembled WGS sequence"/>
</dbReference>
<gene>
    <name evidence="5" type="ORF">F0L46_13860</name>
</gene>
<dbReference type="EMBL" id="VUOA01000025">
    <property type="protein sequence ID" value="KAA2236558.1"/>
    <property type="molecule type" value="Genomic_DNA"/>
</dbReference>
<sequence>MRQFDLAPLYRNTVGFDRLFSMLDQIVGVDAAPSYPPYNIERTGETAYRITVAVAGFTEADLAIEVKENTLTIRGSKGPEEGERKTEMLHQGIAARAFERRFQLADGVQVKGAGLANGLLHVELERQIPEAKKPRLIPISGTTEPKTIEQQAA</sequence>
<evidence type="ECO:0000259" key="4">
    <source>
        <dbReference type="PROSITE" id="PS01031"/>
    </source>
</evidence>
<comment type="similarity">
    <text evidence="2 3">Belongs to the small heat shock protein (HSP20) family.</text>
</comment>
<name>A0A5B2VCS4_9HYPH</name>
<dbReference type="RefSeq" id="WP_149818496.1">
    <property type="nucleotide sequence ID" value="NZ_VUOA01000025.1"/>
</dbReference>
<keyword evidence="6" id="KW-1185">Reference proteome</keyword>
<reference evidence="5 6" key="2">
    <citation type="submission" date="2019-09" db="EMBL/GenBank/DDBJ databases">
        <authorList>
            <person name="Jin C."/>
        </authorList>
    </citation>
    <scope>NUCLEOTIDE SEQUENCE [LARGE SCALE GENOMIC DNA]</scope>
    <source>
        <strain evidence="5 6">BN140002</strain>
    </source>
</reference>
<comment type="caution">
    <text evidence="5">The sequence shown here is derived from an EMBL/GenBank/DDBJ whole genome shotgun (WGS) entry which is preliminary data.</text>
</comment>
<protein>
    <submittedName>
        <fullName evidence="5">Hsp20 family protein</fullName>
    </submittedName>
</protein>
<dbReference type="InterPro" id="IPR002068">
    <property type="entry name" value="A-crystallin/Hsp20_dom"/>
</dbReference>
<dbReference type="SUPFAM" id="SSF49764">
    <property type="entry name" value="HSP20-like chaperones"/>
    <property type="match status" value="1"/>
</dbReference>
<evidence type="ECO:0000256" key="1">
    <source>
        <dbReference type="ARBA" id="ARBA00023016"/>
    </source>
</evidence>
<dbReference type="PANTHER" id="PTHR47062:SF1">
    <property type="entry name" value="SMALL HEAT SHOCK PROTEIN IBPA"/>
    <property type="match status" value="1"/>
</dbReference>
<dbReference type="Gene3D" id="2.60.40.790">
    <property type="match status" value="1"/>
</dbReference>
<reference evidence="5 6" key="1">
    <citation type="submission" date="2019-09" db="EMBL/GenBank/DDBJ databases">
        <title>Salinarimonas rosea gen. nov., sp. nov., a new member of the a-2 subgroup of the Proteobacteria.</title>
        <authorList>
            <person name="Liu J."/>
        </authorList>
    </citation>
    <scope>NUCLEOTIDE SEQUENCE [LARGE SCALE GENOMIC DNA]</scope>
    <source>
        <strain evidence="5 6">BN140002</strain>
    </source>
</reference>
<dbReference type="InterPro" id="IPR037913">
    <property type="entry name" value="ACD_IbpA/B"/>
</dbReference>
<evidence type="ECO:0000313" key="5">
    <source>
        <dbReference type="EMBL" id="KAA2236558.1"/>
    </source>
</evidence>
<dbReference type="CDD" id="cd06470">
    <property type="entry name" value="ACD_IbpA-B_like"/>
    <property type="match status" value="1"/>
</dbReference>
<dbReference type="InterPro" id="IPR008978">
    <property type="entry name" value="HSP20-like_chaperone"/>
</dbReference>
<proteinExistence type="inferred from homology"/>
<dbReference type="AlphaFoldDB" id="A0A5B2VCS4"/>
<dbReference type="PROSITE" id="PS01031">
    <property type="entry name" value="SHSP"/>
    <property type="match status" value="1"/>
</dbReference>
<dbReference type="OrthoDB" id="9810618at2"/>
<keyword evidence="1" id="KW-0346">Stress response</keyword>
<dbReference type="Pfam" id="PF00011">
    <property type="entry name" value="HSP20"/>
    <property type="match status" value="1"/>
</dbReference>
<accession>A0A5B2VCS4</accession>
<feature type="domain" description="SHSP" evidence="4">
    <location>
        <begin position="29"/>
        <end position="142"/>
    </location>
</feature>